<name>A0A5C3LY49_9AGAR</name>
<feature type="region of interest" description="Disordered" evidence="1">
    <location>
        <begin position="36"/>
        <end position="57"/>
    </location>
</feature>
<evidence type="ECO:0000256" key="1">
    <source>
        <dbReference type="SAM" id="MobiDB-lite"/>
    </source>
</evidence>
<organism evidence="3 4">
    <name type="scientific">Crucibulum laeve</name>
    <dbReference type="NCBI Taxonomy" id="68775"/>
    <lineage>
        <taxon>Eukaryota</taxon>
        <taxon>Fungi</taxon>
        <taxon>Dikarya</taxon>
        <taxon>Basidiomycota</taxon>
        <taxon>Agaricomycotina</taxon>
        <taxon>Agaricomycetes</taxon>
        <taxon>Agaricomycetidae</taxon>
        <taxon>Agaricales</taxon>
        <taxon>Agaricineae</taxon>
        <taxon>Nidulariaceae</taxon>
        <taxon>Crucibulum</taxon>
    </lineage>
</organism>
<sequence>MPSLPIPLKLWAVVAGHLGVVTCNILYTRLCRTQSSLNTTTSPCPSCCHSPARPTTL</sequence>
<dbReference type="AlphaFoldDB" id="A0A5C3LY49"/>
<reference evidence="3 4" key="1">
    <citation type="journal article" date="2019" name="Nat. Ecol. Evol.">
        <title>Megaphylogeny resolves global patterns of mushroom evolution.</title>
        <authorList>
            <person name="Varga T."/>
            <person name="Krizsan K."/>
            <person name="Foldi C."/>
            <person name="Dima B."/>
            <person name="Sanchez-Garcia M."/>
            <person name="Sanchez-Ramirez S."/>
            <person name="Szollosi G.J."/>
            <person name="Szarkandi J.G."/>
            <person name="Papp V."/>
            <person name="Albert L."/>
            <person name="Andreopoulos W."/>
            <person name="Angelini C."/>
            <person name="Antonin V."/>
            <person name="Barry K.W."/>
            <person name="Bougher N.L."/>
            <person name="Buchanan P."/>
            <person name="Buyck B."/>
            <person name="Bense V."/>
            <person name="Catcheside P."/>
            <person name="Chovatia M."/>
            <person name="Cooper J."/>
            <person name="Damon W."/>
            <person name="Desjardin D."/>
            <person name="Finy P."/>
            <person name="Geml J."/>
            <person name="Haridas S."/>
            <person name="Hughes K."/>
            <person name="Justo A."/>
            <person name="Karasinski D."/>
            <person name="Kautmanova I."/>
            <person name="Kiss B."/>
            <person name="Kocsube S."/>
            <person name="Kotiranta H."/>
            <person name="LaButti K.M."/>
            <person name="Lechner B.E."/>
            <person name="Liimatainen K."/>
            <person name="Lipzen A."/>
            <person name="Lukacs Z."/>
            <person name="Mihaltcheva S."/>
            <person name="Morgado L.N."/>
            <person name="Niskanen T."/>
            <person name="Noordeloos M.E."/>
            <person name="Ohm R.A."/>
            <person name="Ortiz-Santana B."/>
            <person name="Ovrebo C."/>
            <person name="Racz N."/>
            <person name="Riley R."/>
            <person name="Savchenko A."/>
            <person name="Shiryaev A."/>
            <person name="Soop K."/>
            <person name="Spirin V."/>
            <person name="Szebenyi C."/>
            <person name="Tomsovsky M."/>
            <person name="Tulloss R.E."/>
            <person name="Uehling J."/>
            <person name="Grigoriev I.V."/>
            <person name="Vagvolgyi C."/>
            <person name="Papp T."/>
            <person name="Martin F.M."/>
            <person name="Miettinen O."/>
            <person name="Hibbett D.S."/>
            <person name="Nagy L.G."/>
        </authorList>
    </citation>
    <scope>NUCLEOTIDE SEQUENCE [LARGE SCALE GENOMIC DNA]</scope>
    <source>
        <strain evidence="3 4">CBS 166.37</strain>
    </source>
</reference>
<dbReference type="EMBL" id="ML213608">
    <property type="protein sequence ID" value="TFK37487.1"/>
    <property type="molecule type" value="Genomic_DNA"/>
</dbReference>
<evidence type="ECO:0000256" key="2">
    <source>
        <dbReference type="SAM" id="Phobius"/>
    </source>
</evidence>
<keyword evidence="2" id="KW-1133">Transmembrane helix</keyword>
<evidence type="ECO:0000313" key="4">
    <source>
        <dbReference type="Proteomes" id="UP000308652"/>
    </source>
</evidence>
<keyword evidence="2" id="KW-0812">Transmembrane</keyword>
<keyword evidence="4" id="KW-1185">Reference proteome</keyword>
<keyword evidence="2" id="KW-0472">Membrane</keyword>
<proteinExistence type="predicted"/>
<dbReference type="Proteomes" id="UP000308652">
    <property type="component" value="Unassembled WGS sequence"/>
</dbReference>
<evidence type="ECO:0000313" key="3">
    <source>
        <dbReference type="EMBL" id="TFK37487.1"/>
    </source>
</evidence>
<gene>
    <name evidence="3" type="ORF">BDQ12DRAFT_161303</name>
</gene>
<accession>A0A5C3LY49</accession>
<feature type="transmembrane region" description="Helical" evidence="2">
    <location>
        <begin position="6"/>
        <end position="27"/>
    </location>
</feature>
<protein>
    <submittedName>
        <fullName evidence="3">Uncharacterized protein</fullName>
    </submittedName>
</protein>